<evidence type="ECO:0000256" key="5">
    <source>
        <dbReference type="ARBA" id="ARBA00022833"/>
    </source>
</evidence>
<dbReference type="Gene3D" id="3.40.630.10">
    <property type="entry name" value="Zn peptidases"/>
    <property type="match status" value="1"/>
</dbReference>
<dbReference type="PANTHER" id="PTHR11705">
    <property type="entry name" value="PROTEASE FAMILY M14 CARBOXYPEPTIDASE A,B"/>
    <property type="match status" value="1"/>
</dbReference>
<dbReference type="SUPFAM" id="SSF53187">
    <property type="entry name" value="Zn-dependent exopeptidases"/>
    <property type="match status" value="1"/>
</dbReference>
<dbReference type="PANTHER" id="PTHR11705:SF143">
    <property type="entry name" value="SLL0236 PROTEIN"/>
    <property type="match status" value="1"/>
</dbReference>
<dbReference type="RefSeq" id="WP_379048046.1">
    <property type="nucleotide sequence ID" value="NZ_JBHSKW010000069.1"/>
</dbReference>
<name>A0ABW5TWU1_9SPHI</name>
<dbReference type="SUPFAM" id="SSF52317">
    <property type="entry name" value="Class I glutamine amidotransferase-like"/>
    <property type="match status" value="1"/>
</dbReference>
<evidence type="ECO:0000256" key="6">
    <source>
        <dbReference type="ARBA" id="ARBA00023049"/>
    </source>
</evidence>
<gene>
    <name evidence="9" type="ORF">ACFSSE_14815</name>
</gene>
<dbReference type="GO" id="GO:0004180">
    <property type="term" value="F:carboxypeptidase activity"/>
    <property type="evidence" value="ECO:0007669"/>
    <property type="project" value="UniProtKB-KW"/>
</dbReference>
<dbReference type="Proteomes" id="UP001597546">
    <property type="component" value="Unassembled WGS sequence"/>
</dbReference>
<comment type="similarity">
    <text evidence="2 7">Belongs to the peptidase M14 family.</text>
</comment>
<keyword evidence="10" id="KW-1185">Reference proteome</keyword>
<dbReference type="EMBL" id="JBHULV010000050">
    <property type="protein sequence ID" value="MFD2732980.1"/>
    <property type="molecule type" value="Genomic_DNA"/>
</dbReference>
<protein>
    <submittedName>
        <fullName evidence="9">M14 metallopeptidase family protein</fullName>
        <ecNumber evidence="9">3.4.17.-</ecNumber>
    </submittedName>
</protein>
<evidence type="ECO:0000256" key="4">
    <source>
        <dbReference type="ARBA" id="ARBA00022801"/>
    </source>
</evidence>
<keyword evidence="9" id="KW-0121">Carboxypeptidase</keyword>
<evidence type="ECO:0000256" key="1">
    <source>
        <dbReference type="ARBA" id="ARBA00001947"/>
    </source>
</evidence>
<dbReference type="PROSITE" id="PS52035">
    <property type="entry name" value="PEPTIDASE_M14"/>
    <property type="match status" value="1"/>
</dbReference>
<dbReference type="InterPro" id="IPR000834">
    <property type="entry name" value="Peptidase_M14"/>
</dbReference>
<evidence type="ECO:0000313" key="9">
    <source>
        <dbReference type="EMBL" id="MFD2732980.1"/>
    </source>
</evidence>
<evidence type="ECO:0000259" key="8">
    <source>
        <dbReference type="PROSITE" id="PS52035"/>
    </source>
</evidence>
<dbReference type="SMART" id="SM00631">
    <property type="entry name" value="Zn_pept"/>
    <property type="match status" value="1"/>
</dbReference>
<dbReference type="CDD" id="cd06238">
    <property type="entry name" value="M14-like"/>
    <property type="match status" value="1"/>
</dbReference>
<reference evidence="10" key="1">
    <citation type="journal article" date="2019" name="Int. J. Syst. Evol. Microbiol.">
        <title>The Global Catalogue of Microorganisms (GCM) 10K type strain sequencing project: providing services to taxonomists for standard genome sequencing and annotation.</title>
        <authorList>
            <consortium name="The Broad Institute Genomics Platform"/>
            <consortium name="The Broad Institute Genome Sequencing Center for Infectious Disease"/>
            <person name="Wu L."/>
            <person name="Ma J."/>
        </authorList>
    </citation>
    <scope>NUCLEOTIDE SEQUENCE [LARGE SCALE GENOMIC DNA]</scope>
    <source>
        <strain evidence="10">KCTC 42456</strain>
    </source>
</reference>
<evidence type="ECO:0000256" key="3">
    <source>
        <dbReference type="ARBA" id="ARBA00022670"/>
    </source>
</evidence>
<evidence type="ECO:0000256" key="7">
    <source>
        <dbReference type="PROSITE-ProRule" id="PRU01379"/>
    </source>
</evidence>
<evidence type="ECO:0000313" key="10">
    <source>
        <dbReference type="Proteomes" id="UP001597546"/>
    </source>
</evidence>
<organism evidence="9 10">
    <name type="scientific">Pedobacter alpinus</name>
    <dbReference type="NCBI Taxonomy" id="1590643"/>
    <lineage>
        <taxon>Bacteria</taxon>
        <taxon>Pseudomonadati</taxon>
        <taxon>Bacteroidota</taxon>
        <taxon>Sphingobacteriia</taxon>
        <taxon>Sphingobacteriales</taxon>
        <taxon>Sphingobacteriaceae</taxon>
        <taxon>Pedobacter</taxon>
    </lineage>
</organism>
<evidence type="ECO:0000256" key="2">
    <source>
        <dbReference type="ARBA" id="ARBA00005988"/>
    </source>
</evidence>
<sequence>MKKLYVLIFSVLITFGVKAQTPLSYYLPQNLSYNPNIPKPEDVIGFNIGDQHVSHDQVVMYMKELARLSDRITLVEYAKSYENRKLLLLTITSPDNQKNIEQIKAQHVALSDPNQSANLTTANMPIVVWQGFSVHGNEPSGVNAAMVVAYYLAAAQGAEIDALLKNTVILFDPAINPDGIQRFSTWVNANKSTTLVTDANSREFSEPWPNSRTNHYWFDLNRDWLPLQHNESKGRLAAFHTWKPNILTDHHEQGTNATFFFQPGVPSRTNVLTPKINQELTAKIGEYHAKALDEIASLYFTKENYDDFYYGKGSTYPDINGAIGILFEQASSRGHAQESINGVLKFPFTVKNQVTTAFSTLKAAQGMRVELLDFQKSFYKNATNLAKADAVKGYIFGSADNKSVSYHLLDILKRHQIKVYQLAKNANVAGKTFEDKTAYVVPADQAQYSTIKAIFAKQTQFQDSLFYDISAWTFPLAFNIKYAELSSTTGLLGAELGEVKFPEGQLLGAKSNYAYIFEWNEFYAPKILNELLKQGLYAKVASKPFSIPVNGKIKQFEDGTIMIPVGGQPLLADELFTLITSLAKETGIDVLPVNTGITEGINLGSGNFKNIKQPKTLLVTGAGVNANDAGEVWHLLDQRFNMPPVLVEQADINSISLDKYNVIVMSDGRYNTINQSGIDEIKRFLRNGGTLIAMGDANRWTSANGLTNIKYKTVKSKDSTAFRNYDTQQEVARAQYIPGAIFNCRVDKTHPIAYGISTTEIPVFREGTGMFEKPSNPFAAPLTYTNKPLLAGYISPANENVLKGSAAIICSSYGRGQVVSFSDNPNFRAFWFGTSKLFMNAIFFGQTISGGN</sequence>
<keyword evidence="6" id="KW-0482">Metalloprotease</keyword>
<keyword evidence="3" id="KW-0645">Protease</keyword>
<keyword evidence="4 9" id="KW-0378">Hydrolase</keyword>
<comment type="caution">
    <text evidence="9">The sequence shown here is derived from an EMBL/GenBank/DDBJ whole genome shotgun (WGS) entry which is preliminary data.</text>
</comment>
<dbReference type="Gene3D" id="3.40.50.880">
    <property type="match status" value="1"/>
</dbReference>
<comment type="cofactor">
    <cofactor evidence="1">
        <name>Zn(2+)</name>
        <dbReference type="ChEBI" id="CHEBI:29105"/>
    </cofactor>
</comment>
<accession>A0ABW5TWU1</accession>
<comment type="caution">
    <text evidence="7">Lacks conserved residue(s) required for the propagation of feature annotation.</text>
</comment>
<dbReference type="Pfam" id="PF00246">
    <property type="entry name" value="Peptidase_M14"/>
    <property type="match status" value="1"/>
</dbReference>
<keyword evidence="5" id="KW-0862">Zinc</keyword>
<dbReference type="EC" id="3.4.17.-" evidence="9"/>
<proteinExistence type="inferred from homology"/>
<dbReference type="InterPro" id="IPR029062">
    <property type="entry name" value="Class_I_gatase-like"/>
</dbReference>
<feature type="domain" description="Peptidase M14" evidence="8">
    <location>
        <begin position="51"/>
        <end position="350"/>
    </location>
</feature>